<dbReference type="Proteomes" id="UP000178606">
    <property type="component" value="Unassembled WGS sequence"/>
</dbReference>
<dbReference type="PANTHER" id="PTHR36573:SF1">
    <property type="entry name" value="INTERMEMBRANE PHOSPHOLIPID TRANSPORT SYSTEM BINDING PROTEIN MLAC"/>
    <property type="match status" value="1"/>
</dbReference>
<dbReference type="EMBL" id="MFKF01000113">
    <property type="protein sequence ID" value="OGG54082.1"/>
    <property type="molecule type" value="Genomic_DNA"/>
</dbReference>
<dbReference type="InterPro" id="IPR008869">
    <property type="entry name" value="MlaC/ttg2D"/>
</dbReference>
<evidence type="ECO:0000313" key="1">
    <source>
        <dbReference type="EMBL" id="OGG54082.1"/>
    </source>
</evidence>
<dbReference type="Pfam" id="PF05494">
    <property type="entry name" value="MlaC"/>
    <property type="match status" value="1"/>
</dbReference>
<sequence>MLKGRDDSVRAIARSTNGPLNAADREKLKAIVGDAFDYEELSRQSLGKHWGERTPAERKEFSGLYRRLIEKSYADPKLYRKVEKVTYDGAEAVGSAATVKTTAYYKGEKSAIKYAMRHVGGKWLITDMVIDDVSVVRNNRQNFYKEIAKSSYAGLVSKIKKKLAEEPSGGEKASAKTF</sequence>
<proteinExistence type="predicted"/>
<name>A0A1F6CZ22_HANXR</name>
<comment type="caution">
    <text evidence="1">The sequence shown here is derived from an EMBL/GenBank/DDBJ whole genome shotgun (WGS) entry which is preliminary data.</text>
</comment>
<reference evidence="1 2" key="1">
    <citation type="journal article" date="2016" name="Nat. Commun.">
        <title>Thousands of microbial genomes shed light on interconnected biogeochemical processes in an aquifer system.</title>
        <authorList>
            <person name="Anantharaman K."/>
            <person name="Brown C.T."/>
            <person name="Hug L.A."/>
            <person name="Sharon I."/>
            <person name="Castelle C.J."/>
            <person name="Probst A.J."/>
            <person name="Thomas B.C."/>
            <person name="Singh A."/>
            <person name="Wilkins M.J."/>
            <person name="Karaoz U."/>
            <person name="Brodie E.L."/>
            <person name="Williams K.H."/>
            <person name="Hubbard S.S."/>
            <person name="Banfield J.F."/>
        </authorList>
    </citation>
    <scope>NUCLEOTIDE SEQUENCE [LARGE SCALE GENOMIC DNA]</scope>
    <source>
        <strain evidence="2">RIFCSPLOWO2_12_FULL_64_10</strain>
    </source>
</reference>
<accession>A0A1F6CZ22</accession>
<gene>
    <name evidence="1" type="ORF">A3F84_17585</name>
</gene>
<dbReference type="AlphaFoldDB" id="A0A1F6CZ22"/>
<dbReference type="Gene3D" id="3.10.450.710">
    <property type="entry name" value="Tgt2/MlaC"/>
    <property type="match status" value="1"/>
</dbReference>
<evidence type="ECO:0000313" key="2">
    <source>
        <dbReference type="Proteomes" id="UP000178606"/>
    </source>
</evidence>
<evidence type="ECO:0008006" key="3">
    <source>
        <dbReference type="Google" id="ProtNLM"/>
    </source>
</evidence>
<dbReference type="PANTHER" id="PTHR36573">
    <property type="entry name" value="INTERMEMBRANE PHOSPHOLIPID TRANSPORT SYSTEM BINDING PROTEIN MLAC"/>
    <property type="match status" value="1"/>
</dbReference>
<dbReference type="InterPro" id="IPR042245">
    <property type="entry name" value="Tgt2/MlaC_sf"/>
</dbReference>
<organism evidence="1 2">
    <name type="scientific">Handelsmanbacteria sp. (strain RIFCSPLOWO2_12_FULL_64_10)</name>
    <dbReference type="NCBI Taxonomy" id="1817868"/>
    <lineage>
        <taxon>Bacteria</taxon>
        <taxon>Candidatus Handelsmaniibacteriota</taxon>
    </lineage>
</organism>
<protein>
    <recommendedName>
        <fullName evidence="3">ABC transporter substrate-binding protein</fullName>
    </recommendedName>
</protein>